<evidence type="ECO:0000256" key="6">
    <source>
        <dbReference type="ARBA" id="ARBA00013053"/>
    </source>
</evidence>
<comment type="cofactor">
    <cofactor evidence="1">
        <name>pyridoxal 5'-phosphate</name>
        <dbReference type="ChEBI" id="CHEBI:597326"/>
    </cofactor>
</comment>
<dbReference type="EC" id="2.6.1.42" evidence="6"/>
<evidence type="ECO:0000256" key="7">
    <source>
        <dbReference type="ARBA" id="ARBA00022898"/>
    </source>
</evidence>
<dbReference type="FunFam" id="3.20.10.10:FF:000002">
    <property type="entry name" value="D-alanine aminotransferase"/>
    <property type="match status" value="1"/>
</dbReference>
<organism evidence="11 12">
    <name type="scientific">Rhodocytophaga rosea</name>
    <dbReference type="NCBI Taxonomy" id="2704465"/>
    <lineage>
        <taxon>Bacteria</taxon>
        <taxon>Pseudomonadati</taxon>
        <taxon>Bacteroidota</taxon>
        <taxon>Cytophagia</taxon>
        <taxon>Cytophagales</taxon>
        <taxon>Rhodocytophagaceae</taxon>
        <taxon>Rhodocytophaga</taxon>
    </lineage>
</organism>
<dbReference type="InterPro" id="IPR036038">
    <property type="entry name" value="Aminotransferase-like"/>
</dbReference>
<dbReference type="InterPro" id="IPR043131">
    <property type="entry name" value="BCAT-like_N"/>
</dbReference>
<comment type="catalytic activity">
    <reaction evidence="9">
        <text>L-isoleucine + 2-oxoglutarate = (S)-3-methyl-2-oxopentanoate + L-glutamate</text>
        <dbReference type="Rhea" id="RHEA:24801"/>
        <dbReference type="ChEBI" id="CHEBI:16810"/>
        <dbReference type="ChEBI" id="CHEBI:29985"/>
        <dbReference type="ChEBI" id="CHEBI:35146"/>
        <dbReference type="ChEBI" id="CHEBI:58045"/>
        <dbReference type="EC" id="2.6.1.42"/>
    </reaction>
</comment>
<evidence type="ECO:0000256" key="4">
    <source>
        <dbReference type="ARBA" id="ARBA00005072"/>
    </source>
</evidence>
<dbReference type="InterPro" id="IPR001544">
    <property type="entry name" value="Aminotrans_IV"/>
</dbReference>
<dbReference type="GO" id="GO:0004084">
    <property type="term" value="F:branched-chain-amino-acid transaminase activity"/>
    <property type="evidence" value="ECO:0007669"/>
    <property type="project" value="UniProtKB-EC"/>
</dbReference>
<dbReference type="SUPFAM" id="SSF56752">
    <property type="entry name" value="D-aminoacid aminotransferase-like PLP-dependent enzymes"/>
    <property type="match status" value="1"/>
</dbReference>
<reference evidence="11 12" key="1">
    <citation type="submission" date="2020-01" db="EMBL/GenBank/DDBJ databases">
        <authorList>
            <person name="Kim M.K."/>
        </authorList>
    </citation>
    <scope>NUCLEOTIDE SEQUENCE [LARGE SCALE GENOMIC DNA]</scope>
    <source>
        <strain evidence="11 12">172606-1</strain>
    </source>
</reference>
<dbReference type="FunFam" id="3.30.470.10:FF:000010">
    <property type="entry name" value="Branched-chain-amino-acid aminotransferase-like protein 1"/>
    <property type="match status" value="1"/>
</dbReference>
<dbReference type="KEGG" id="rhoz:GXP67_11310"/>
<evidence type="ECO:0000313" key="11">
    <source>
        <dbReference type="EMBL" id="QHT67190.1"/>
    </source>
</evidence>
<dbReference type="AlphaFoldDB" id="A0A6C0GHK9"/>
<comment type="catalytic activity">
    <reaction evidence="8">
        <text>L-valine + 2-oxoglutarate = 3-methyl-2-oxobutanoate + L-glutamate</text>
        <dbReference type="Rhea" id="RHEA:24813"/>
        <dbReference type="ChEBI" id="CHEBI:11851"/>
        <dbReference type="ChEBI" id="CHEBI:16810"/>
        <dbReference type="ChEBI" id="CHEBI:29985"/>
        <dbReference type="ChEBI" id="CHEBI:57762"/>
        <dbReference type="EC" id="2.6.1.42"/>
    </reaction>
</comment>
<dbReference type="GO" id="GO:0046394">
    <property type="term" value="P:carboxylic acid biosynthetic process"/>
    <property type="evidence" value="ECO:0007669"/>
    <property type="project" value="UniProtKB-ARBA"/>
</dbReference>
<proteinExistence type="inferred from homology"/>
<dbReference type="Pfam" id="PF01063">
    <property type="entry name" value="Aminotran_4"/>
    <property type="match status" value="1"/>
</dbReference>
<protein>
    <recommendedName>
        <fullName evidence="6">branched-chain-amino-acid transaminase</fullName>
        <ecNumber evidence="6">2.6.1.42</ecNumber>
    </recommendedName>
</protein>
<evidence type="ECO:0000256" key="1">
    <source>
        <dbReference type="ARBA" id="ARBA00001933"/>
    </source>
</evidence>
<comment type="pathway">
    <text evidence="4">Amino-acid biosynthesis; L-leucine biosynthesis; L-leucine from 3-methyl-2-oxobutanoate: step 4/4.</text>
</comment>
<evidence type="ECO:0000256" key="8">
    <source>
        <dbReference type="ARBA" id="ARBA00048212"/>
    </source>
</evidence>
<evidence type="ECO:0000256" key="3">
    <source>
        <dbReference type="ARBA" id="ARBA00004931"/>
    </source>
</evidence>
<dbReference type="Gene3D" id="3.30.470.10">
    <property type="match status" value="1"/>
</dbReference>
<comment type="pathway">
    <text evidence="2">Amino-acid biosynthesis; L-isoleucine biosynthesis; L-isoleucine from 2-oxobutanoate: step 4/4.</text>
</comment>
<evidence type="ECO:0000256" key="10">
    <source>
        <dbReference type="ARBA" id="ARBA00049229"/>
    </source>
</evidence>
<keyword evidence="12" id="KW-1185">Reference proteome</keyword>
<dbReference type="Proteomes" id="UP000480178">
    <property type="component" value="Chromosome"/>
</dbReference>
<dbReference type="Gene3D" id="3.20.10.10">
    <property type="entry name" value="D-amino Acid Aminotransferase, subunit A, domain 2"/>
    <property type="match status" value="1"/>
</dbReference>
<comment type="similarity">
    <text evidence="5">Belongs to the class-IV pyridoxal-phosphate-dependent aminotransferase family.</text>
</comment>
<name>A0A6C0GHK9_9BACT</name>
<keyword evidence="7" id="KW-0663">Pyridoxal phosphate</keyword>
<gene>
    <name evidence="11" type="ORF">GXP67_11310</name>
</gene>
<evidence type="ECO:0000313" key="12">
    <source>
        <dbReference type="Proteomes" id="UP000480178"/>
    </source>
</evidence>
<evidence type="ECO:0000256" key="9">
    <source>
        <dbReference type="ARBA" id="ARBA00048798"/>
    </source>
</evidence>
<dbReference type="PANTHER" id="PTHR42743:SF11">
    <property type="entry name" value="AMINODEOXYCHORISMATE LYASE"/>
    <property type="match status" value="1"/>
</dbReference>
<keyword evidence="11" id="KW-0808">Transferase</keyword>
<sequence length="301" mass="33965">MLQKYDERNAHIQVWVKDRLYPRNEARVSVFDSAVQGGDAVWEGLRIYNGQVFMMEQHIDRLLSSAHTLLFANIPTREEVKNAIFATLQANQMRDQSHIRLTLTRGEKITSGMDPRLNQFGCTLIVLAEWKPPVYDNQTGVRLITSSIRRNNPQFLDSKIHHNNLLNNILAKIEANVAGADDALMLDINGFVAETNATNLFMVKKGKLYTPFADACLPGITRALVLEMAEELKIPYTERNLSVAEFFNADEVFTSGTMGELTPVREIDGRLITNSSNSTILARLQECFVTKISVYSVKLPF</sequence>
<dbReference type="RefSeq" id="WP_162443231.1">
    <property type="nucleotide sequence ID" value="NZ_CP048222.1"/>
</dbReference>
<dbReference type="PANTHER" id="PTHR42743">
    <property type="entry name" value="AMINO-ACID AMINOTRANSFERASE"/>
    <property type="match status" value="1"/>
</dbReference>
<evidence type="ECO:0000256" key="5">
    <source>
        <dbReference type="ARBA" id="ARBA00009320"/>
    </source>
</evidence>
<accession>A0A6C0GHK9</accession>
<keyword evidence="11" id="KW-0032">Aminotransferase</keyword>
<comment type="pathway">
    <text evidence="3">Amino-acid biosynthesis; L-valine biosynthesis; L-valine from pyruvate: step 4/4.</text>
</comment>
<dbReference type="InterPro" id="IPR050571">
    <property type="entry name" value="Class-IV_PLP-Dep_Aminotrnsfr"/>
</dbReference>
<dbReference type="GO" id="GO:0008652">
    <property type="term" value="P:amino acid biosynthetic process"/>
    <property type="evidence" value="ECO:0007669"/>
    <property type="project" value="UniProtKB-ARBA"/>
</dbReference>
<dbReference type="InterPro" id="IPR043132">
    <property type="entry name" value="BCAT-like_C"/>
</dbReference>
<evidence type="ECO:0000256" key="2">
    <source>
        <dbReference type="ARBA" id="ARBA00004824"/>
    </source>
</evidence>
<comment type="catalytic activity">
    <reaction evidence="10">
        <text>L-leucine + 2-oxoglutarate = 4-methyl-2-oxopentanoate + L-glutamate</text>
        <dbReference type="Rhea" id="RHEA:18321"/>
        <dbReference type="ChEBI" id="CHEBI:16810"/>
        <dbReference type="ChEBI" id="CHEBI:17865"/>
        <dbReference type="ChEBI" id="CHEBI:29985"/>
        <dbReference type="ChEBI" id="CHEBI:57427"/>
        <dbReference type="EC" id="2.6.1.42"/>
    </reaction>
</comment>
<dbReference type="EMBL" id="CP048222">
    <property type="protein sequence ID" value="QHT67190.1"/>
    <property type="molecule type" value="Genomic_DNA"/>
</dbReference>